<evidence type="ECO:0000313" key="1">
    <source>
        <dbReference type="EMBL" id="KAK7494493.1"/>
    </source>
</evidence>
<dbReference type="AlphaFoldDB" id="A0ABD0L5J8"/>
<organism evidence="1 2">
    <name type="scientific">Batillaria attramentaria</name>
    <dbReference type="NCBI Taxonomy" id="370345"/>
    <lineage>
        <taxon>Eukaryota</taxon>
        <taxon>Metazoa</taxon>
        <taxon>Spiralia</taxon>
        <taxon>Lophotrochozoa</taxon>
        <taxon>Mollusca</taxon>
        <taxon>Gastropoda</taxon>
        <taxon>Caenogastropoda</taxon>
        <taxon>Sorbeoconcha</taxon>
        <taxon>Cerithioidea</taxon>
        <taxon>Batillariidae</taxon>
        <taxon>Batillaria</taxon>
    </lineage>
</organism>
<evidence type="ECO:0000313" key="2">
    <source>
        <dbReference type="Proteomes" id="UP001519460"/>
    </source>
</evidence>
<reference evidence="1 2" key="1">
    <citation type="journal article" date="2023" name="Sci. Data">
        <title>Genome assembly of the Korean intertidal mud-creeper Batillaria attramentaria.</title>
        <authorList>
            <person name="Patra A.K."/>
            <person name="Ho P.T."/>
            <person name="Jun S."/>
            <person name="Lee S.J."/>
            <person name="Kim Y."/>
            <person name="Won Y.J."/>
        </authorList>
    </citation>
    <scope>NUCLEOTIDE SEQUENCE [LARGE SCALE GENOMIC DNA]</scope>
    <source>
        <strain evidence="1">Wonlab-2016</strain>
    </source>
</reference>
<dbReference type="Proteomes" id="UP001519460">
    <property type="component" value="Unassembled WGS sequence"/>
</dbReference>
<accession>A0ABD0L5J8</accession>
<comment type="caution">
    <text evidence="1">The sequence shown here is derived from an EMBL/GenBank/DDBJ whole genome shotgun (WGS) entry which is preliminary data.</text>
</comment>
<proteinExistence type="predicted"/>
<protein>
    <submittedName>
        <fullName evidence="1">Uncharacterized protein</fullName>
    </submittedName>
</protein>
<keyword evidence="2" id="KW-1185">Reference proteome</keyword>
<gene>
    <name evidence="1" type="ORF">BaRGS_00014146</name>
</gene>
<dbReference type="EMBL" id="JACVVK020000082">
    <property type="protein sequence ID" value="KAK7494493.1"/>
    <property type="molecule type" value="Genomic_DNA"/>
</dbReference>
<name>A0ABD0L5J8_9CAEN</name>
<sequence length="84" mass="8850">MPLSGSASCGQWLCSSKLLQSVMGVLLGSVRPSEILTKSPGGAGLKRRVSSSKMMETLSVSSDEVRLAQSFDQFQVSAKSRGIS</sequence>